<keyword evidence="1" id="KW-1133">Transmembrane helix</keyword>
<reference evidence="3" key="1">
    <citation type="journal article" date="2014" name="Science">
        <title>Ancient hybridizations among the ancestral genomes of bread wheat.</title>
        <authorList>
            <consortium name="International Wheat Genome Sequencing Consortium,"/>
            <person name="Marcussen T."/>
            <person name="Sandve S.R."/>
            <person name="Heier L."/>
            <person name="Spannagl M."/>
            <person name="Pfeifer M."/>
            <person name="Jakobsen K.S."/>
            <person name="Wulff B.B."/>
            <person name="Steuernagel B."/>
            <person name="Mayer K.F."/>
            <person name="Olsen O.A."/>
        </authorList>
    </citation>
    <scope>NUCLEOTIDE SEQUENCE [LARGE SCALE GENOMIC DNA]</scope>
    <source>
        <strain evidence="3">cv. AL8/78</strain>
    </source>
</reference>
<keyword evidence="3" id="KW-1185">Reference proteome</keyword>
<keyword evidence="1" id="KW-0472">Membrane</keyword>
<feature type="transmembrane region" description="Helical" evidence="1">
    <location>
        <begin position="19"/>
        <end position="41"/>
    </location>
</feature>
<dbReference type="EnsemblPlants" id="AET7Gv20780400.3">
    <property type="protein sequence ID" value="AET7Gv20780400.3"/>
    <property type="gene ID" value="AET7Gv20780400"/>
</dbReference>
<organism evidence="2 3">
    <name type="scientific">Aegilops tauschii subsp. strangulata</name>
    <name type="common">Goatgrass</name>
    <dbReference type="NCBI Taxonomy" id="200361"/>
    <lineage>
        <taxon>Eukaryota</taxon>
        <taxon>Viridiplantae</taxon>
        <taxon>Streptophyta</taxon>
        <taxon>Embryophyta</taxon>
        <taxon>Tracheophyta</taxon>
        <taxon>Spermatophyta</taxon>
        <taxon>Magnoliopsida</taxon>
        <taxon>Liliopsida</taxon>
        <taxon>Poales</taxon>
        <taxon>Poaceae</taxon>
        <taxon>BOP clade</taxon>
        <taxon>Pooideae</taxon>
        <taxon>Triticodae</taxon>
        <taxon>Triticeae</taxon>
        <taxon>Triticinae</taxon>
        <taxon>Aegilops</taxon>
    </lineage>
</organism>
<evidence type="ECO:0000256" key="1">
    <source>
        <dbReference type="SAM" id="Phobius"/>
    </source>
</evidence>
<name>A0A453S159_AEGTS</name>
<reference evidence="2" key="3">
    <citation type="journal article" date="2017" name="Nature">
        <title>Genome sequence of the progenitor of the wheat D genome Aegilops tauschii.</title>
        <authorList>
            <person name="Luo M.C."/>
            <person name="Gu Y.Q."/>
            <person name="Puiu D."/>
            <person name="Wang H."/>
            <person name="Twardziok S.O."/>
            <person name="Deal K.R."/>
            <person name="Huo N."/>
            <person name="Zhu T."/>
            <person name="Wang L."/>
            <person name="Wang Y."/>
            <person name="McGuire P.E."/>
            <person name="Liu S."/>
            <person name="Long H."/>
            <person name="Ramasamy R.K."/>
            <person name="Rodriguez J.C."/>
            <person name="Van S.L."/>
            <person name="Yuan L."/>
            <person name="Wang Z."/>
            <person name="Xia Z."/>
            <person name="Xiao L."/>
            <person name="Anderson O.D."/>
            <person name="Ouyang S."/>
            <person name="Liang Y."/>
            <person name="Zimin A.V."/>
            <person name="Pertea G."/>
            <person name="Qi P."/>
            <person name="Bennetzen J.L."/>
            <person name="Dai X."/>
            <person name="Dawson M.W."/>
            <person name="Muller H.G."/>
            <person name="Kugler K."/>
            <person name="Rivarola-Duarte L."/>
            <person name="Spannagl M."/>
            <person name="Mayer K.F.X."/>
            <person name="Lu F.H."/>
            <person name="Bevan M.W."/>
            <person name="Leroy P."/>
            <person name="Li P."/>
            <person name="You F.M."/>
            <person name="Sun Q."/>
            <person name="Liu Z."/>
            <person name="Lyons E."/>
            <person name="Wicker T."/>
            <person name="Salzberg S.L."/>
            <person name="Devos K.M."/>
            <person name="Dvorak J."/>
        </authorList>
    </citation>
    <scope>NUCLEOTIDE SEQUENCE [LARGE SCALE GENOMIC DNA]</scope>
    <source>
        <strain evidence="2">cv. AL8/78</strain>
    </source>
</reference>
<keyword evidence="1" id="KW-0812">Transmembrane</keyword>
<evidence type="ECO:0000313" key="3">
    <source>
        <dbReference type="Proteomes" id="UP000015105"/>
    </source>
</evidence>
<dbReference type="AlphaFoldDB" id="A0A453S159"/>
<proteinExistence type="predicted"/>
<evidence type="ECO:0000313" key="2">
    <source>
        <dbReference type="EnsemblPlants" id="AET7Gv20780400.3"/>
    </source>
</evidence>
<dbReference type="Gramene" id="AET7Gv20780400.3">
    <property type="protein sequence ID" value="AET7Gv20780400.3"/>
    <property type="gene ID" value="AET7Gv20780400"/>
</dbReference>
<protein>
    <submittedName>
        <fullName evidence="2">Uncharacterized protein</fullName>
    </submittedName>
</protein>
<dbReference type="Proteomes" id="UP000015105">
    <property type="component" value="Chromosome 7D"/>
</dbReference>
<accession>A0A453S159</accession>
<reference evidence="3" key="2">
    <citation type="journal article" date="2017" name="Nat. Plants">
        <title>The Aegilops tauschii genome reveals multiple impacts of transposons.</title>
        <authorList>
            <person name="Zhao G."/>
            <person name="Zou C."/>
            <person name="Li K."/>
            <person name="Wang K."/>
            <person name="Li T."/>
            <person name="Gao L."/>
            <person name="Zhang X."/>
            <person name="Wang H."/>
            <person name="Yang Z."/>
            <person name="Liu X."/>
            <person name="Jiang W."/>
            <person name="Mao L."/>
            <person name="Kong X."/>
            <person name="Jiao Y."/>
            <person name="Jia J."/>
        </authorList>
    </citation>
    <scope>NUCLEOTIDE SEQUENCE [LARGE SCALE GENOMIC DNA]</scope>
    <source>
        <strain evidence="3">cv. AL8/78</strain>
    </source>
</reference>
<sequence>RSHSGKAVKLKKGEAALDLFVPCVINSFPVVMGLVLELGVLD</sequence>
<reference evidence="2" key="4">
    <citation type="submission" date="2019-03" db="UniProtKB">
        <authorList>
            <consortium name="EnsemblPlants"/>
        </authorList>
    </citation>
    <scope>IDENTIFICATION</scope>
</reference>
<reference evidence="2" key="5">
    <citation type="journal article" date="2021" name="G3 (Bethesda)">
        <title>Aegilops tauschii genome assembly Aet v5.0 features greater sequence contiguity and improved annotation.</title>
        <authorList>
            <person name="Wang L."/>
            <person name="Zhu T."/>
            <person name="Rodriguez J.C."/>
            <person name="Deal K.R."/>
            <person name="Dubcovsky J."/>
            <person name="McGuire P.E."/>
            <person name="Lux T."/>
            <person name="Spannagl M."/>
            <person name="Mayer K.F.X."/>
            <person name="Baldrich P."/>
            <person name="Meyers B.C."/>
            <person name="Huo N."/>
            <person name="Gu Y.Q."/>
            <person name="Zhou H."/>
            <person name="Devos K.M."/>
            <person name="Bennetzen J.L."/>
            <person name="Unver T."/>
            <person name="Budak H."/>
            <person name="Gulick P.J."/>
            <person name="Galiba G."/>
            <person name="Kalapos B."/>
            <person name="Nelson D.R."/>
            <person name="Li P."/>
            <person name="You F.M."/>
            <person name="Luo M.C."/>
            <person name="Dvorak J."/>
        </authorList>
    </citation>
    <scope>NUCLEOTIDE SEQUENCE [LARGE SCALE GENOMIC DNA]</scope>
    <source>
        <strain evidence="2">cv. AL8/78</strain>
    </source>
</reference>